<evidence type="ECO:0000313" key="3">
    <source>
        <dbReference type="Proteomes" id="UP000244519"/>
    </source>
</evidence>
<proteinExistence type="predicted"/>
<evidence type="ECO:0000313" key="2">
    <source>
        <dbReference type="EMBL" id="AWD33158.1"/>
    </source>
</evidence>
<dbReference type="RefSeq" id="WP_108673189.1">
    <property type="nucleotide sequence ID" value="NZ_CP025989.1"/>
</dbReference>
<dbReference type="EMBL" id="CP025989">
    <property type="protein sequence ID" value="AWD33158.1"/>
    <property type="molecule type" value="Genomic_DNA"/>
</dbReference>
<organism evidence="2 3">
    <name type="scientific">Candidatus Fokinia solitaria</name>
    <dbReference type="NCBI Taxonomy" id="1802984"/>
    <lineage>
        <taxon>Bacteria</taxon>
        <taxon>Pseudomonadati</taxon>
        <taxon>Pseudomonadota</taxon>
        <taxon>Alphaproteobacteria</taxon>
        <taxon>Rickettsiales</taxon>
        <taxon>Candidatus Midichloriaceae</taxon>
        <taxon>Candidatus Fokinia</taxon>
    </lineage>
</organism>
<dbReference type="KEGG" id="fso:Fsol_00360"/>
<reference evidence="2 3" key="1">
    <citation type="journal article" date="2018" name="Genome Biol. Evol.">
        <title>The Genome Sequence of "Candidatus Fokinia solitaria": Insights on Reductive Evolution in Rickettsiales.</title>
        <authorList>
            <person name="Floriano A.M."/>
            <person name="Castelli M."/>
            <person name="Krenek S."/>
            <person name="Berendonk T.U."/>
            <person name="Bazzocchi C."/>
            <person name="Petroni G."/>
            <person name="Sassera D."/>
        </authorList>
    </citation>
    <scope>NUCLEOTIDE SEQUENCE [LARGE SCALE GENOMIC DNA]</scope>
    <source>
        <strain evidence="2">Rio ETE_ALG 3VII</strain>
    </source>
</reference>
<dbReference type="Proteomes" id="UP000244519">
    <property type="component" value="Chromosome"/>
</dbReference>
<gene>
    <name evidence="2" type="ORF">Fsol_00360</name>
</gene>
<keyword evidence="3" id="KW-1185">Reference proteome</keyword>
<evidence type="ECO:0000256" key="1">
    <source>
        <dbReference type="SAM" id="MobiDB-lite"/>
    </source>
</evidence>
<feature type="region of interest" description="Disordered" evidence="1">
    <location>
        <begin position="133"/>
        <end position="153"/>
    </location>
</feature>
<feature type="compositionally biased region" description="Acidic residues" evidence="1">
    <location>
        <begin position="141"/>
        <end position="153"/>
    </location>
</feature>
<dbReference type="AlphaFoldDB" id="A0A2U8BS80"/>
<sequence>MIAKNDTQNGTQNDLETLIHNEIKKRCEYISKRSIDMLLYLLEKKEDADAFEIEDKFKHELEDNDLQHNLFALWKIMYGHSQIIPENIRYSPFYNKIIHGISMELFVMEMQLLLTTAAPLEVSRECDADAQSQQQQCNGIDENDDGGSDADFY</sequence>
<accession>A0A2U8BS80</accession>
<protein>
    <submittedName>
        <fullName evidence="2">Uncharacterized protein</fullName>
    </submittedName>
</protein>
<name>A0A2U8BS80_9RICK</name>